<dbReference type="EMBL" id="JAQQAF010000009">
    <property type="protein sequence ID" value="KAJ8458891.1"/>
    <property type="molecule type" value="Genomic_DNA"/>
</dbReference>
<evidence type="ECO:0000256" key="2">
    <source>
        <dbReference type="SAM" id="Phobius"/>
    </source>
</evidence>
<dbReference type="InterPro" id="IPR036259">
    <property type="entry name" value="MFS_trans_sf"/>
</dbReference>
<feature type="transmembrane region" description="Helical" evidence="2">
    <location>
        <begin position="267"/>
        <end position="287"/>
    </location>
</feature>
<accession>A0AAV8NZJ5</accession>
<comment type="similarity">
    <text evidence="1">Belongs to the reduced folate carrier (RFC) transporter (TC 2.A.48) family.</text>
</comment>
<keyword evidence="2" id="KW-0812">Transmembrane</keyword>
<dbReference type="PANTHER" id="PTHR10686:SF18">
    <property type="entry name" value="IP11787P-RELATED"/>
    <property type="match status" value="1"/>
</dbReference>
<dbReference type="PANTHER" id="PTHR10686">
    <property type="entry name" value="FOLATE TRANSPORTER"/>
    <property type="match status" value="1"/>
</dbReference>
<feature type="transmembrane region" description="Helical" evidence="2">
    <location>
        <begin position="175"/>
        <end position="194"/>
    </location>
</feature>
<organism evidence="3 4">
    <name type="scientific">Ensete ventricosum</name>
    <name type="common">Abyssinian banana</name>
    <name type="synonym">Musa ensete</name>
    <dbReference type="NCBI Taxonomy" id="4639"/>
    <lineage>
        <taxon>Eukaryota</taxon>
        <taxon>Viridiplantae</taxon>
        <taxon>Streptophyta</taxon>
        <taxon>Embryophyta</taxon>
        <taxon>Tracheophyta</taxon>
        <taxon>Spermatophyta</taxon>
        <taxon>Magnoliopsida</taxon>
        <taxon>Liliopsida</taxon>
        <taxon>Zingiberales</taxon>
        <taxon>Musaceae</taxon>
        <taxon>Ensete</taxon>
    </lineage>
</organism>
<feature type="transmembrane region" description="Helical" evidence="2">
    <location>
        <begin position="54"/>
        <end position="74"/>
    </location>
</feature>
<name>A0AAV8NZJ5_ENSVE</name>
<reference evidence="3 4" key="1">
    <citation type="submission" date="2022-12" db="EMBL/GenBank/DDBJ databases">
        <title>Chromosome-scale assembly of the Ensete ventricosum genome.</title>
        <authorList>
            <person name="Dussert Y."/>
            <person name="Stocks J."/>
            <person name="Wendawek A."/>
            <person name="Woldeyes F."/>
            <person name="Nichols R.A."/>
            <person name="Borrell J.S."/>
        </authorList>
    </citation>
    <scope>NUCLEOTIDE SEQUENCE [LARGE SCALE GENOMIC DNA]</scope>
    <source>
        <strain evidence="4">cv. Maze</strain>
        <tissue evidence="3">Seeds</tissue>
    </source>
</reference>
<feature type="transmembrane region" description="Helical" evidence="2">
    <location>
        <begin position="234"/>
        <end position="255"/>
    </location>
</feature>
<dbReference type="GO" id="GO:0090482">
    <property type="term" value="F:vitamin transmembrane transporter activity"/>
    <property type="evidence" value="ECO:0007669"/>
    <property type="project" value="InterPro"/>
</dbReference>
<dbReference type="Gene3D" id="1.20.1250.20">
    <property type="entry name" value="MFS general substrate transporter like domains"/>
    <property type="match status" value="1"/>
</dbReference>
<keyword evidence="2" id="KW-1133">Transmembrane helix</keyword>
<sequence>MDRYGWLSSLVPQSNSIPRTLLVVLLLYSFTSQFLPIEPYLVPYLTSVKNFTNYQVANSIFPVSVYAQLIFTLIMAPACYYLSHKLVITLGAFGLFLTYLMAWYGQSLVAMQIMQVIYGFGTSARLVFSSYIFLLVAEEEYQTMTSLTQTVSLLSFVLASELGQFLALKEVPYEIFFIISLTALGVCCTSTFLLPKDHSSSSLSSLTILWHPSEGWNAKLKETWNGHSLKILSLWWAVAFAVSEAAGSLGSYYAIYIDKFANRSRQLIYLFGSAFMGILCISMGIYANIWGAYVYYVTICAIYRTFACLVSVQCGRLLQNGQFILLFSINNFVGLLIETLLQAAVSYMKQSYKEKLPQRCRKFRLYINSFCLLSATKKGVRNVSFVADSDELELSIGICNKHITSKF</sequence>
<dbReference type="SUPFAM" id="SSF103473">
    <property type="entry name" value="MFS general substrate transporter"/>
    <property type="match status" value="1"/>
</dbReference>
<feature type="transmembrane region" description="Helical" evidence="2">
    <location>
        <begin position="20"/>
        <end position="42"/>
    </location>
</feature>
<keyword evidence="4" id="KW-1185">Reference proteome</keyword>
<dbReference type="InterPro" id="IPR002666">
    <property type="entry name" value="Folate_carrier"/>
</dbReference>
<feature type="transmembrane region" description="Helical" evidence="2">
    <location>
        <begin position="324"/>
        <end position="348"/>
    </location>
</feature>
<evidence type="ECO:0000313" key="4">
    <source>
        <dbReference type="Proteomes" id="UP001222027"/>
    </source>
</evidence>
<evidence type="ECO:0000313" key="3">
    <source>
        <dbReference type="EMBL" id="KAJ8458891.1"/>
    </source>
</evidence>
<evidence type="ECO:0000256" key="1">
    <source>
        <dbReference type="ARBA" id="ARBA00005773"/>
    </source>
</evidence>
<evidence type="ECO:0008006" key="5">
    <source>
        <dbReference type="Google" id="ProtNLM"/>
    </source>
</evidence>
<proteinExistence type="inferred from homology"/>
<feature type="transmembrane region" description="Helical" evidence="2">
    <location>
        <begin position="293"/>
        <end position="312"/>
    </location>
</feature>
<feature type="transmembrane region" description="Helical" evidence="2">
    <location>
        <begin position="116"/>
        <end position="137"/>
    </location>
</feature>
<dbReference type="Proteomes" id="UP001222027">
    <property type="component" value="Unassembled WGS sequence"/>
</dbReference>
<feature type="transmembrane region" description="Helical" evidence="2">
    <location>
        <begin position="149"/>
        <end position="168"/>
    </location>
</feature>
<feature type="transmembrane region" description="Helical" evidence="2">
    <location>
        <begin position="86"/>
        <end position="104"/>
    </location>
</feature>
<gene>
    <name evidence="3" type="ORF">OPV22_031817</name>
</gene>
<dbReference type="Pfam" id="PF01770">
    <property type="entry name" value="Folate_carrier"/>
    <property type="match status" value="2"/>
</dbReference>
<protein>
    <recommendedName>
        <fullName evidence="5">Major facilitator superfamily (MFS) profile domain-containing protein</fullName>
    </recommendedName>
</protein>
<dbReference type="AlphaFoldDB" id="A0AAV8NZJ5"/>
<dbReference type="GO" id="GO:0005886">
    <property type="term" value="C:plasma membrane"/>
    <property type="evidence" value="ECO:0007669"/>
    <property type="project" value="TreeGrafter"/>
</dbReference>
<keyword evidence="2" id="KW-0472">Membrane</keyword>
<comment type="caution">
    <text evidence="3">The sequence shown here is derived from an EMBL/GenBank/DDBJ whole genome shotgun (WGS) entry which is preliminary data.</text>
</comment>